<dbReference type="EMBL" id="JYDW01000243">
    <property type="protein sequence ID" value="KRZ50983.1"/>
    <property type="molecule type" value="Genomic_DNA"/>
</dbReference>
<organism evidence="1 2">
    <name type="scientific">Trichinella nativa</name>
    <dbReference type="NCBI Taxonomy" id="6335"/>
    <lineage>
        <taxon>Eukaryota</taxon>
        <taxon>Metazoa</taxon>
        <taxon>Ecdysozoa</taxon>
        <taxon>Nematoda</taxon>
        <taxon>Enoplea</taxon>
        <taxon>Dorylaimia</taxon>
        <taxon>Trichinellida</taxon>
        <taxon>Trichinellidae</taxon>
        <taxon>Trichinella</taxon>
    </lineage>
</organism>
<accession>A0A0V1KV26</accession>
<keyword evidence="2" id="KW-1185">Reference proteome</keyword>
<protein>
    <submittedName>
        <fullName evidence="1">Uncharacterized protein</fullName>
    </submittedName>
</protein>
<dbReference type="AlphaFoldDB" id="A0A0V1KV26"/>
<dbReference type="OrthoDB" id="377733at2759"/>
<gene>
    <name evidence="1" type="ORF">T02_7536</name>
</gene>
<evidence type="ECO:0000313" key="2">
    <source>
        <dbReference type="Proteomes" id="UP000054721"/>
    </source>
</evidence>
<evidence type="ECO:0000313" key="1">
    <source>
        <dbReference type="EMBL" id="KRZ50983.1"/>
    </source>
</evidence>
<comment type="caution">
    <text evidence="1">The sequence shown here is derived from an EMBL/GenBank/DDBJ whole genome shotgun (WGS) entry which is preliminary data.</text>
</comment>
<reference evidence="1 2" key="1">
    <citation type="submission" date="2015-05" db="EMBL/GenBank/DDBJ databases">
        <title>Evolution of Trichinella species and genotypes.</title>
        <authorList>
            <person name="Korhonen P.K."/>
            <person name="Edoardo P."/>
            <person name="Giuseppe L.R."/>
            <person name="Gasser R.B."/>
        </authorList>
    </citation>
    <scope>NUCLEOTIDE SEQUENCE [LARGE SCALE GENOMIC DNA]</scope>
    <source>
        <strain evidence="1">ISS10</strain>
    </source>
</reference>
<sequence>MGNQRTEAHNYHLLDNVKAVRVVFSGRWPLDLTSSRLDVRCKFIFMYSNRVQEAHDLSSPGQLQQSHCHLPLCGRH</sequence>
<dbReference type="Proteomes" id="UP000054721">
    <property type="component" value="Unassembled WGS sequence"/>
</dbReference>
<name>A0A0V1KV26_9BILA</name>
<proteinExistence type="predicted"/>